<evidence type="ECO:0000256" key="1">
    <source>
        <dbReference type="SAM" id="MobiDB-lite"/>
    </source>
</evidence>
<protein>
    <submittedName>
        <fullName evidence="2">Uncharacterized protein</fullName>
    </submittedName>
</protein>
<evidence type="ECO:0000313" key="3">
    <source>
        <dbReference type="Proteomes" id="UP000720189"/>
    </source>
</evidence>
<reference evidence="2" key="1">
    <citation type="journal article" date="2021" name="Nat. Commun.">
        <title>Genetic determinants of endophytism in the Arabidopsis root mycobiome.</title>
        <authorList>
            <person name="Mesny F."/>
            <person name="Miyauchi S."/>
            <person name="Thiergart T."/>
            <person name="Pickel B."/>
            <person name="Atanasova L."/>
            <person name="Karlsson M."/>
            <person name="Huettel B."/>
            <person name="Barry K.W."/>
            <person name="Haridas S."/>
            <person name="Chen C."/>
            <person name="Bauer D."/>
            <person name="Andreopoulos W."/>
            <person name="Pangilinan J."/>
            <person name="LaButti K."/>
            <person name="Riley R."/>
            <person name="Lipzen A."/>
            <person name="Clum A."/>
            <person name="Drula E."/>
            <person name="Henrissat B."/>
            <person name="Kohler A."/>
            <person name="Grigoriev I.V."/>
            <person name="Martin F.M."/>
            <person name="Hacquard S."/>
        </authorList>
    </citation>
    <scope>NUCLEOTIDE SEQUENCE</scope>
    <source>
        <strain evidence="2">MPI-CAGE-AT-0023</strain>
    </source>
</reference>
<comment type="caution">
    <text evidence="2">The sequence shown here is derived from an EMBL/GenBank/DDBJ whole genome shotgun (WGS) entry which is preliminary data.</text>
</comment>
<feature type="compositionally biased region" description="Basic and acidic residues" evidence="1">
    <location>
        <begin position="25"/>
        <end position="34"/>
    </location>
</feature>
<name>A0A9P9R6D3_FUSRE</name>
<keyword evidence="3" id="KW-1185">Reference proteome</keyword>
<dbReference type="GeneID" id="70231188"/>
<evidence type="ECO:0000313" key="2">
    <source>
        <dbReference type="EMBL" id="KAH7267519.1"/>
    </source>
</evidence>
<accession>A0A9P9R6D3</accession>
<dbReference type="EMBL" id="JAGMUX010000002">
    <property type="protein sequence ID" value="KAH7267519.1"/>
    <property type="molecule type" value="Genomic_DNA"/>
</dbReference>
<sequence>MPPQSRATGSFPQRPSENTQEAEADMNRHRTDQRRANLDKIARYIIRPLSQSIDRHVGMDFLKHYGIKCYDMDFKTGQVGKRAEPFIQLIQPQVVEQWLREIGSPPLKDRRDFVNEFSHEFGDSPHCGSSRLINRLGEKNANWQLKALLRQHLPNATRYDRVPDPQKPHAMCYLADEAQLVDDKLLTSELTALLVVAADTALKATWQKQKIIPVTLITGSRRTVRVSQCILNAETGGVEIRKSPLVSFPNGFRADWNKCLMLLGWILGTPVGRTM</sequence>
<dbReference type="Proteomes" id="UP000720189">
    <property type="component" value="Unassembled WGS sequence"/>
</dbReference>
<gene>
    <name evidence="2" type="ORF">BKA55DRAFT_733738</name>
</gene>
<feature type="compositionally biased region" description="Polar residues" evidence="1">
    <location>
        <begin position="1"/>
        <end position="21"/>
    </location>
</feature>
<dbReference type="OrthoDB" id="4870109at2759"/>
<dbReference type="AlphaFoldDB" id="A0A9P9R6D3"/>
<organism evidence="2 3">
    <name type="scientific">Fusarium redolens</name>
    <dbReference type="NCBI Taxonomy" id="48865"/>
    <lineage>
        <taxon>Eukaryota</taxon>
        <taxon>Fungi</taxon>
        <taxon>Dikarya</taxon>
        <taxon>Ascomycota</taxon>
        <taxon>Pezizomycotina</taxon>
        <taxon>Sordariomycetes</taxon>
        <taxon>Hypocreomycetidae</taxon>
        <taxon>Hypocreales</taxon>
        <taxon>Nectriaceae</taxon>
        <taxon>Fusarium</taxon>
        <taxon>Fusarium redolens species complex</taxon>
    </lineage>
</organism>
<feature type="region of interest" description="Disordered" evidence="1">
    <location>
        <begin position="1"/>
        <end position="34"/>
    </location>
</feature>
<dbReference type="RefSeq" id="XP_046055338.1">
    <property type="nucleotide sequence ID" value="XM_046201234.1"/>
</dbReference>
<proteinExistence type="predicted"/>